<comment type="caution">
    <text evidence="1">The sequence shown here is derived from an EMBL/GenBank/DDBJ whole genome shotgun (WGS) entry which is preliminary data.</text>
</comment>
<proteinExistence type="predicted"/>
<dbReference type="EMBL" id="CM039437">
    <property type="protein sequence ID" value="KAI4306225.1"/>
    <property type="molecule type" value="Genomic_DNA"/>
</dbReference>
<reference evidence="1 2" key="1">
    <citation type="journal article" date="2022" name="DNA Res.">
        <title>Chromosomal-level genome assembly of the orchid tree Bauhinia variegata (Leguminosae; Cercidoideae) supports the allotetraploid origin hypothesis of Bauhinia.</title>
        <authorList>
            <person name="Zhong Y."/>
            <person name="Chen Y."/>
            <person name="Zheng D."/>
            <person name="Pang J."/>
            <person name="Liu Y."/>
            <person name="Luo S."/>
            <person name="Meng S."/>
            <person name="Qian L."/>
            <person name="Wei D."/>
            <person name="Dai S."/>
            <person name="Zhou R."/>
        </authorList>
    </citation>
    <scope>NUCLEOTIDE SEQUENCE [LARGE SCALE GENOMIC DNA]</scope>
    <source>
        <strain evidence="1">BV-YZ2020</strain>
    </source>
</reference>
<sequence>MDRFDAHYLKVKDSADKFAVAQFVVCPSDGTPSNQSFVAYPHNFYVFPRQELAGLGPSYEFLSQTTSIDFLMHAYMKANWKHVRSWDIQRGWRLVILNFSFHLWILVEYLIYPENNNVKRGRRLNSMCDGAKWRGPISRILKRLKTAASSYDAFMTGSVFAQLCSQLGVDFKLHSSSQHLAFNEKKSTSTFSILRSHGNTCAACYDTYKEICDSPASEALFPDKAKAVGIKWKPKMVEVEHKVARGSEEQENIPA</sequence>
<keyword evidence="2" id="KW-1185">Reference proteome</keyword>
<protein>
    <submittedName>
        <fullName evidence="1">Uncharacterized protein</fullName>
    </submittedName>
</protein>
<accession>A0ACB9L9M0</accession>
<evidence type="ECO:0000313" key="2">
    <source>
        <dbReference type="Proteomes" id="UP000828941"/>
    </source>
</evidence>
<name>A0ACB9L9M0_BAUVA</name>
<dbReference type="Proteomes" id="UP000828941">
    <property type="component" value="Chromosome 12"/>
</dbReference>
<organism evidence="1 2">
    <name type="scientific">Bauhinia variegata</name>
    <name type="common">Purple orchid tree</name>
    <name type="synonym">Phanera variegata</name>
    <dbReference type="NCBI Taxonomy" id="167791"/>
    <lineage>
        <taxon>Eukaryota</taxon>
        <taxon>Viridiplantae</taxon>
        <taxon>Streptophyta</taxon>
        <taxon>Embryophyta</taxon>
        <taxon>Tracheophyta</taxon>
        <taxon>Spermatophyta</taxon>
        <taxon>Magnoliopsida</taxon>
        <taxon>eudicotyledons</taxon>
        <taxon>Gunneridae</taxon>
        <taxon>Pentapetalae</taxon>
        <taxon>rosids</taxon>
        <taxon>fabids</taxon>
        <taxon>Fabales</taxon>
        <taxon>Fabaceae</taxon>
        <taxon>Cercidoideae</taxon>
        <taxon>Cercideae</taxon>
        <taxon>Bauhiniinae</taxon>
        <taxon>Bauhinia</taxon>
    </lineage>
</organism>
<evidence type="ECO:0000313" key="1">
    <source>
        <dbReference type="EMBL" id="KAI4306225.1"/>
    </source>
</evidence>
<gene>
    <name evidence="1" type="ORF">L6164_029518</name>
</gene>